<keyword evidence="3" id="KW-1185">Reference proteome</keyword>
<dbReference type="GeneID" id="5479050"/>
<feature type="compositionally biased region" description="Polar residues" evidence="1">
    <location>
        <begin position="329"/>
        <end position="353"/>
    </location>
</feature>
<dbReference type="InParanoid" id="A7ARS9"/>
<gene>
    <name evidence="2" type="ORF">BBOV_IV008940</name>
</gene>
<dbReference type="OMA" id="DNVDFHM"/>
<dbReference type="RefSeq" id="XP_001610816.1">
    <property type="nucleotide sequence ID" value="XM_001610766.1"/>
</dbReference>
<dbReference type="EMBL" id="AAXT01000002">
    <property type="protein sequence ID" value="EDO07248.1"/>
    <property type="molecule type" value="Genomic_DNA"/>
</dbReference>
<feature type="compositionally biased region" description="Basic and acidic residues" evidence="1">
    <location>
        <begin position="278"/>
        <end position="294"/>
    </location>
</feature>
<dbReference type="eggNOG" id="ENOG502TN5J">
    <property type="taxonomic scope" value="Eukaryota"/>
</dbReference>
<dbReference type="Proteomes" id="UP000002173">
    <property type="component" value="Unassembled WGS sequence"/>
</dbReference>
<feature type="compositionally biased region" description="Basic and acidic residues" evidence="1">
    <location>
        <begin position="182"/>
        <end position="221"/>
    </location>
</feature>
<evidence type="ECO:0000313" key="2">
    <source>
        <dbReference type="EMBL" id="EDO07248.1"/>
    </source>
</evidence>
<accession>A7ARS9</accession>
<evidence type="ECO:0000313" key="3">
    <source>
        <dbReference type="Proteomes" id="UP000002173"/>
    </source>
</evidence>
<reference evidence="3" key="2">
    <citation type="journal article" date="2020" name="Data Brief">
        <title>Transcriptome dataset of Babesia bovis life stages within vertebrate and invertebrate hosts.</title>
        <authorList>
            <person name="Ueti M.W."/>
            <person name="Johnson W.C."/>
            <person name="Kappmeyer L.S."/>
            <person name="Herndon D.R."/>
            <person name="Mousel M.R."/>
            <person name="Reif K.E."/>
            <person name="Taus N.S."/>
            <person name="Ifeonu O.O."/>
            <person name="Silva J.C."/>
            <person name="Suarez C.E."/>
            <person name="Brayton K.A."/>
        </authorList>
    </citation>
    <scope>NUCLEOTIDE SEQUENCE [LARGE SCALE GENOMIC DNA]</scope>
</reference>
<feature type="region of interest" description="Disordered" evidence="1">
    <location>
        <begin position="180"/>
        <end position="353"/>
    </location>
</feature>
<proteinExistence type="predicted"/>
<feature type="compositionally biased region" description="Polar residues" evidence="1">
    <location>
        <begin position="307"/>
        <end position="316"/>
    </location>
</feature>
<organism evidence="2 3">
    <name type="scientific">Babesia bovis</name>
    <dbReference type="NCBI Taxonomy" id="5865"/>
    <lineage>
        <taxon>Eukaryota</taxon>
        <taxon>Sar</taxon>
        <taxon>Alveolata</taxon>
        <taxon>Apicomplexa</taxon>
        <taxon>Aconoidasida</taxon>
        <taxon>Piroplasmida</taxon>
        <taxon>Babesiidae</taxon>
        <taxon>Babesia</taxon>
    </lineage>
</organism>
<feature type="compositionally biased region" description="Low complexity" evidence="1">
    <location>
        <begin position="266"/>
        <end position="275"/>
    </location>
</feature>
<reference evidence="3" key="3">
    <citation type="journal article" date="2021" name="Int. J. Parasitol.">
        <title>Comparative analysis of gene expression between Babesia bovis blood stages and kinetes allowed by improved genome annotation.</title>
        <authorList>
            <person name="Ueti M.W."/>
            <person name="Johnson W.C."/>
            <person name="Kappmeyer L.S."/>
            <person name="Herndon D.R."/>
            <person name="Mousel M.R."/>
            <person name="Reif K.E."/>
            <person name="Taus N.S."/>
            <person name="Ifeonu O.O."/>
            <person name="Silva J.C."/>
            <person name="Suarez C.E."/>
            <person name="Brayton K.A."/>
        </authorList>
    </citation>
    <scope>NUCLEOTIDE SEQUENCE [LARGE SCALE GENOMIC DNA]</scope>
</reference>
<feature type="compositionally biased region" description="Basic and acidic residues" evidence="1">
    <location>
        <begin position="317"/>
        <end position="328"/>
    </location>
</feature>
<evidence type="ECO:0000256" key="1">
    <source>
        <dbReference type="SAM" id="MobiDB-lite"/>
    </source>
</evidence>
<protein>
    <submittedName>
        <fullName evidence="2">Uncharacterized protein</fullName>
    </submittedName>
</protein>
<name>A7ARS9_BABBO</name>
<comment type="caution">
    <text evidence="2">The sequence shown here is derived from an EMBL/GenBank/DDBJ whole genome shotgun (WGS) entry which is preliminary data.</text>
</comment>
<dbReference type="KEGG" id="bbo:BBOV_IV008940"/>
<dbReference type="VEuPathDB" id="PiroplasmaDB:BBOV_IV008940"/>
<sequence>MELFTAIIVFLLGEQSLSIRALRLRSGVMRSKNVSFLELKSTKWNITKNDAENEPKTGEEIILAIQDLKDNVDFHMNDFSKTVKETILDASENIDATELQHLRDASEKVDDSIRTIQASIKKECDNISDKFKDKRQRHISADVTKKINTLKDHIKEFVRDGIHVLKDNLKSLTKEFTTATDNTDKENGSVESAEVDKKETPNYHSEESPKSNESKEVKDTESLVQVNSYHTNAESSERLIPNNTENHSADGQGIKYSEADTTRPTQSSNQSNPNNDTGENRVSRDKFGDDEHATSKPATNENDKQLDNQTMNNGTSLEKKENKDEVKRNSTQSVNENTQHNESSKQDSNTTTNSLTYVNKDIDLSSVPPTAITRTIETYKQKLEKESSALIKEIQF</sequence>
<feature type="compositionally biased region" description="Polar residues" evidence="1">
    <location>
        <begin position="222"/>
        <end position="234"/>
    </location>
</feature>
<reference evidence="2 3" key="1">
    <citation type="journal article" date="2007" name="PLoS Pathog.">
        <title>Genome sequence of Babesia bovis and comparative analysis of apicomplexan hemoprotozoa.</title>
        <authorList>
            <person name="Brayton K.A."/>
            <person name="Lau A.O.T."/>
            <person name="Herndon D.R."/>
            <person name="Hannick L."/>
            <person name="Kappmeyer L.S."/>
            <person name="Berens S.J."/>
            <person name="Bidwell S.L."/>
            <person name="Brown W.C."/>
            <person name="Crabtree J."/>
            <person name="Fadrosh D."/>
            <person name="Feldblum T."/>
            <person name="Forberger H.A."/>
            <person name="Haas B.J."/>
            <person name="Howell J.M."/>
            <person name="Khouri H."/>
            <person name="Koo H."/>
            <person name="Mann D.J."/>
            <person name="Norimine J."/>
            <person name="Paulsen I.T."/>
            <person name="Radune D."/>
            <person name="Ren Q."/>
            <person name="Smith R.K. Jr."/>
            <person name="Suarez C.E."/>
            <person name="White O."/>
            <person name="Wortman J.R."/>
            <person name="Knowles D.P. Jr."/>
            <person name="McElwain T.F."/>
            <person name="Nene V.M."/>
        </authorList>
    </citation>
    <scope>NUCLEOTIDE SEQUENCE [LARGE SCALE GENOMIC DNA]</scope>
    <source>
        <strain evidence="2">T2Bo</strain>
    </source>
</reference>
<dbReference type="AlphaFoldDB" id="A7ARS9"/>